<evidence type="ECO:0000313" key="3">
    <source>
        <dbReference type="Proteomes" id="UP000006054"/>
    </source>
</evidence>
<protein>
    <recommendedName>
        <fullName evidence="4">DUF4837 domain-containing protein</fullName>
    </recommendedName>
</protein>
<keyword evidence="1" id="KW-0732">Signal</keyword>
<dbReference type="HOGENOM" id="CLU_064059_1_0_10"/>
<dbReference type="Proteomes" id="UP000006054">
    <property type="component" value="Chromosome"/>
</dbReference>
<dbReference type="RefSeq" id="WP_014796860.1">
    <property type="nucleotide sequence ID" value="NC_018018.1"/>
</dbReference>
<organism evidence="2 3">
    <name type="scientific">Bernardetia litoralis (strain ATCC 23117 / DSM 6794 / NBRC 15988 / NCIMB 1366 / Fx l1 / Sio-4)</name>
    <name type="common">Flexibacter litoralis</name>
    <dbReference type="NCBI Taxonomy" id="880071"/>
    <lineage>
        <taxon>Bacteria</taxon>
        <taxon>Pseudomonadati</taxon>
        <taxon>Bacteroidota</taxon>
        <taxon>Cytophagia</taxon>
        <taxon>Cytophagales</taxon>
        <taxon>Bernardetiaceae</taxon>
        <taxon>Bernardetia</taxon>
    </lineage>
</organism>
<dbReference type="OrthoDB" id="1115230at2"/>
<accession>I4AHG7</accession>
<dbReference type="eggNOG" id="COG0322">
    <property type="taxonomic scope" value="Bacteria"/>
</dbReference>
<feature type="chain" id="PRO_5003685357" description="DUF4837 domain-containing protein" evidence="1">
    <location>
        <begin position="27"/>
        <end position="371"/>
    </location>
</feature>
<evidence type="ECO:0000313" key="2">
    <source>
        <dbReference type="EMBL" id="AFM03402.1"/>
    </source>
</evidence>
<dbReference type="EMBL" id="CP003345">
    <property type="protein sequence ID" value="AFM03402.1"/>
    <property type="molecule type" value="Genomic_DNA"/>
</dbReference>
<keyword evidence="3" id="KW-1185">Reference proteome</keyword>
<reference evidence="3" key="1">
    <citation type="submission" date="2012-06" db="EMBL/GenBank/DDBJ databases">
        <title>The complete genome of Flexibacter litoralis DSM 6794.</title>
        <authorList>
            <person name="Lucas S."/>
            <person name="Copeland A."/>
            <person name="Lapidus A."/>
            <person name="Glavina del Rio T."/>
            <person name="Dalin E."/>
            <person name="Tice H."/>
            <person name="Bruce D."/>
            <person name="Goodwin L."/>
            <person name="Pitluck S."/>
            <person name="Peters L."/>
            <person name="Ovchinnikova G."/>
            <person name="Lu M."/>
            <person name="Kyrpides N."/>
            <person name="Mavromatis K."/>
            <person name="Ivanova N."/>
            <person name="Brettin T."/>
            <person name="Detter J.C."/>
            <person name="Han C."/>
            <person name="Larimer F."/>
            <person name="Land M."/>
            <person name="Hauser L."/>
            <person name="Markowitz V."/>
            <person name="Cheng J.-F."/>
            <person name="Hugenholtz P."/>
            <person name="Woyke T."/>
            <person name="Wu D."/>
            <person name="Spring S."/>
            <person name="Lang E."/>
            <person name="Kopitz M."/>
            <person name="Brambilla E."/>
            <person name="Klenk H.-P."/>
            <person name="Eisen J.A."/>
        </authorList>
    </citation>
    <scope>NUCLEOTIDE SEQUENCE [LARGE SCALE GENOMIC DNA]</scope>
    <source>
        <strain evidence="3">ATCC 23117 / DSM 6794 / NBRC 15988 / NCIMB 1366 / Sio-4</strain>
    </source>
</reference>
<dbReference type="InterPro" id="IPR032286">
    <property type="entry name" value="DUF4837"/>
</dbReference>
<evidence type="ECO:0000256" key="1">
    <source>
        <dbReference type="SAM" id="SignalP"/>
    </source>
</evidence>
<dbReference type="STRING" id="880071.Fleli_0948"/>
<dbReference type="Pfam" id="PF16125">
    <property type="entry name" value="DUF4837"/>
    <property type="match status" value="1"/>
</dbReference>
<dbReference type="AlphaFoldDB" id="I4AHG7"/>
<proteinExistence type="predicted"/>
<dbReference type="PROSITE" id="PS51257">
    <property type="entry name" value="PROKAR_LIPOPROTEIN"/>
    <property type="match status" value="1"/>
</dbReference>
<dbReference type="KEGG" id="fli:Fleli_0948"/>
<gene>
    <name evidence="2" type="ordered locus">Fleli_0948</name>
</gene>
<sequence precursor="true">MKFQTITKFAFLAFFLLTGVFLFSCSSDNKDEKVFSYKDFLPPSKGGRGEILLQMDSSKWEGDLGAAVRELYMAPMPGFPQPAEPIFKIYHAAPKKVNDLLEEYHSIFVILSLESKSIDSDILRKKFAKESLDRIKADTTPYLIVKQNEHAKNQQVVYLIGKDDEQLIKHLKANEEKLREIFYKTERQRSYLVAFRGGKQTGRMERYKKEHGFTIGIPEGYQEAKDIHEGDSGFVFMRLIDNANGRDRNVFVAYKPYLSQGQLNADSILTWRRELGKKYMKDPDRGSYMTDQTDVMPYFSQEINFKGKYAIEIRALWKLSSNTSGGPFVGYLIVDEKKNRLYYIEGFIFAPTFKKRDYIREVESILWTFEP</sequence>
<feature type="signal peptide" evidence="1">
    <location>
        <begin position="1"/>
        <end position="26"/>
    </location>
</feature>
<evidence type="ECO:0008006" key="4">
    <source>
        <dbReference type="Google" id="ProtNLM"/>
    </source>
</evidence>
<name>I4AHG7_BERLS</name>